<dbReference type="InterPro" id="IPR032675">
    <property type="entry name" value="LRR_dom_sf"/>
</dbReference>
<dbReference type="Pfam" id="PF13855">
    <property type="entry name" value="LRR_8"/>
    <property type="match status" value="2"/>
</dbReference>
<keyword evidence="2" id="KW-0677">Repeat</keyword>
<name>A0A9J6CFU1_POLVA</name>
<keyword evidence="5" id="KW-1185">Reference proteome</keyword>
<dbReference type="SMART" id="SM00369">
    <property type="entry name" value="LRR_TYP"/>
    <property type="match status" value="5"/>
</dbReference>
<dbReference type="PROSITE" id="PS51450">
    <property type="entry name" value="LRR"/>
    <property type="match status" value="3"/>
</dbReference>
<dbReference type="OrthoDB" id="6022531at2759"/>
<keyword evidence="3" id="KW-0732">Signal</keyword>
<dbReference type="AlphaFoldDB" id="A0A9J6CFU1"/>
<organism evidence="4 5">
    <name type="scientific">Polypedilum vanderplanki</name>
    <name type="common">Sleeping chironomid midge</name>
    <dbReference type="NCBI Taxonomy" id="319348"/>
    <lineage>
        <taxon>Eukaryota</taxon>
        <taxon>Metazoa</taxon>
        <taxon>Ecdysozoa</taxon>
        <taxon>Arthropoda</taxon>
        <taxon>Hexapoda</taxon>
        <taxon>Insecta</taxon>
        <taxon>Pterygota</taxon>
        <taxon>Neoptera</taxon>
        <taxon>Endopterygota</taxon>
        <taxon>Diptera</taxon>
        <taxon>Nematocera</taxon>
        <taxon>Chironomoidea</taxon>
        <taxon>Chironomidae</taxon>
        <taxon>Chironominae</taxon>
        <taxon>Polypedilum</taxon>
        <taxon>Polypedilum</taxon>
    </lineage>
</organism>
<dbReference type="InterPro" id="IPR001611">
    <property type="entry name" value="Leu-rich_rpt"/>
</dbReference>
<dbReference type="PANTHER" id="PTHR24366">
    <property type="entry name" value="IG(IMMUNOGLOBULIN) AND LRR(LEUCINE RICH REPEAT) DOMAINS"/>
    <property type="match status" value="1"/>
</dbReference>
<reference evidence="4" key="1">
    <citation type="submission" date="2021-03" db="EMBL/GenBank/DDBJ databases">
        <title>Chromosome level genome of the anhydrobiotic midge Polypedilum vanderplanki.</title>
        <authorList>
            <person name="Yoshida Y."/>
            <person name="Kikawada T."/>
            <person name="Gusev O."/>
        </authorList>
    </citation>
    <scope>NUCLEOTIDE SEQUENCE</scope>
    <source>
        <strain evidence="4">NIAS01</strain>
        <tissue evidence="4">Whole body or cell culture</tissue>
    </source>
</reference>
<gene>
    <name evidence="4" type="ORF">PVAND_010166</name>
</gene>
<feature type="chain" id="PRO_5039940155" evidence="3">
    <location>
        <begin position="22"/>
        <end position="488"/>
    </location>
</feature>
<dbReference type="SUPFAM" id="SSF52058">
    <property type="entry name" value="L domain-like"/>
    <property type="match status" value="1"/>
</dbReference>
<dbReference type="Gene3D" id="3.80.10.10">
    <property type="entry name" value="Ribonuclease Inhibitor"/>
    <property type="match status" value="2"/>
</dbReference>
<evidence type="ECO:0000256" key="2">
    <source>
        <dbReference type="ARBA" id="ARBA00022737"/>
    </source>
</evidence>
<keyword evidence="1" id="KW-0433">Leucine-rich repeat</keyword>
<protein>
    <submittedName>
        <fullName evidence="4">Uncharacterized protein</fullName>
    </submittedName>
</protein>
<dbReference type="PANTHER" id="PTHR24366:SF96">
    <property type="entry name" value="LEUCINE RICH REPEAT CONTAINING 53"/>
    <property type="match status" value="1"/>
</dbReference>
<dbReference type="PRINTS" id="PR00019">
    <property type="entry name" value="LEURICHRPT"/>
</dbReference>
<proteinExistence type="predicted"/>
<evidence type="ECO:0000256" key="3">
    <source>
        <dbReference type="SAM" id="SignalP"/>
    </source>
</evidence>
<dbReference type="InterPro" id="IPR003591">
    <property type="entry name" value="Leu-rich_rpt_typical-subtyp"/>
</dbReference>
<feature type="signal peptide" evidence="3">
    <location>
        <begin position="1"/>
        <end position="21"/>
    </location>
</feature>
<dbReference type="EMBL" id="JADBJN010000001">
    <property type="protein sequence ID" value="KAG5680672.1"/>
    <property type="molecule type" value="Genomic_DNA"/>
</dbReference>
<sequence length="488" mass="56350">MLERFLIVFVAIMVCIHPSYQRRQTFKCNDYVTETTSYHRSGISFRMGPHYICYLSNVIQVSSAIEIVDEIISHAFVDGNSAIIEPREVGAIVVKNSNFIVLPSQLFNKFRNLLVFRASDVNLRQISREDFRDTEHLTILHLDRNQIFDLEDGILMYLKRLQRLDLSRNMITAINEDTFSGCSSDLYEVDLSYNRITKLDYSTLIPLAHAKKLSVELNLNFNEIKEIHESHRVDHLTFEALQLKNNLLESFTCPDIKIGELHLENNRLQLLSFDNCSVEYLIVSQNHLNWLHIHGDLKGLVASHNKISSFVVSGADTEIYHFDLSENENINHVFPSLKEMNEMQFLNLSHSFIGVLEPETFTNMRELKYLFLKDCGIEIIPFEVFGNNKRMMTLDISDNLLETIDLHMFVGLDRLKILDISGNKLNKIDGFERVRSILPELSEIRIDGNRFECNDLRVILKTFEGLGINVIMPNYSSHSKSVSGIECY</sequence>
<comment type="caution">
    <text evidence="4">The sequence shown here is derived from an EMBL/GenBank/DDBJ whole genome shotgun (WGS) entry which is preliminary data.</text>
</comment>
<accession>A0A9J6CFU1</accession>
<evidence type="ECO:0000313" key="4">
    <source>
        <dbReference type="EMBL" id="KAG5680672.1"/>
    </source>
</evidence>
<evidence type="ECO:0000313" key="5">
    <source>
        <dbReference type="Proteomes" id="UP001107558"/>
    </source>
</evidence>
<evidence type="ECO:0000256" key="1">
    <source>
        <dbReference type="ARBA" id="ARBA00022614"/>
    </source>
</evidence>
<dbReference type="Proteomes" id="UP001107558">
    <property type="component" value="Chromosome 1"/>
</dbReference>
<dbReference type="SMART" id="SM00365">
    <property type="entry name" value="LRR_SD22"/>
    <property type="match status" value="2"/>
</dbReference>